<organism evidence="3 4">
    <name type="scientific">Pigmentiphaga soli</name>
    <dbReference type="NCBI Taxonomy" id="1007095"/>
    <lineage>
        <taxon>Bacteria</taxon>
        <taxon>Pseudomonadati</taxon>
        <taxon>Pseudomonadota</taxon>
        <taxon>Betaproteobacteria</taxon>
        <taxon>Burkholderiales</taxon>
        <taxon>Alcaligenaceae</taxon>
        <taxon>Pigmentiphaga</taxon>
    </lineage>
</organism>
<comment type="caution">
    <text evidence="3">The sequence shown here is derived from an EMBL/GenBank/DDBJ whole genome shotgun (WGS) entry which is preliminary data.</text>
</comment>
<dbReference type="InterPro" id="IPR032466">
    <property type="entry name" value="Metal_Hydrolase"/>
</dbReference>
<evidence type="ECO:0000259" key="2">
    <source>
        <dbReference type="Pfam" id="PF04909"/>
    </source>
</evidence>
<evidence type="ECO:0000313" key="4">
    <source>
        <dbReference type="Proteomes" id="UP001501671"/>
    </source>
</evidence>
<gene>
    <name evidence="3" type="ORF">GCM10023144_10290</name>
</gene>
<protein>
    <submittedName>
        <fullName evidence="3">Amidohydrolase family protein</fullName>
    </submittedName>
</protein>
<dbReference type="PANTHER" id="PTHR43569">
    <property type="entry name" value="AMIDOHYDROLASE"/>
    <property type="match status" value="1"/>
</dbReference>
<evidence type="ECO:0000256" key="1">
    <source>
        <dbReference type="ARBA" id="ARBA00038310"/>
    </source>
</evidence>
<name>A0ABP8GMA4_9BURK</name>
<reference evidence="4" key="1">
    <citation type="journal article" date="2019" name="Int. J. Syst. Evol. Microbiol.">
        <title>The Global Catalogue of Microorganisms (GCM) 10K type strain sequencing project: providing services to taxonomists for standard genome sequencing and annotation.</title>
        <authorList>
            <consortium name="The Broad Institute Genomics Platform"/>
            <consortium name="The Broad Institute Genome Sequencing Center for Infectious Disease"/>
            <person name="Wu L."/>
            <person name="Ma J."/>
        </authorList>
    </citation>
    <scope>NUCLEOTIDE SEQUENCE [LARGE SCALE GENOMIC DNA]</scope>
    <source>
        <strain evidence="4">JCM 17666</strain>
    </source>
</reference>
<accession>A0ABP8GMA4</accession>
<dbReference type="Pfam" id="PF04909">
    <property type="entry name" value="Amidohydro_2"/>
    <property type="match status" value="1"/>
</dbReference>
<dbReference type="Gene3D" id="3.20.20.140">
    <property type="entry name" value="Metal-dependent hydrolases"/>
    <property type="match status" value="1"/>
</dbReference>
<dbReference type="SUPFAM" id="SSF51556">
    <property type="entry name" value="Metallo-dependent hydrolases"/>
    <property type="match status" value="1"/>
</dbReference>
<dbReference type="PANTHER" id="PTHR43569:SF2">
    <property type="entry name" value="AMIDOHYDROLASE-RELATED DOMAIN-CONTAINING PROTEIN"/>
    <property type="match status" value="1"/>
</dbReference>
<dbReference type="EMBL" id="BAABFO010000004">
    <property type="protein sequence ID" value="GAA4326614.1"/>
    <property type="molecule type" value="Genomic_DNA"/>
</dbReference>
<proteinExistence type="inferred from homology"/>
<dbReference type="Proteomes" id="UP001501671">
    <property type="component" value="Unassembled WGS sequence"/>
</dbReference>
<dbReference type="RefSeq" id="WP_345247021.1">
    <property type="nucleotide sequence ID" value="NZ_BAABFO010000004.1"/>
</dbReference>
<dbReference type="InterPro" id="IPR052350">
    <property type="entry name" value="Metallo-dep_Lactonases"/>
</dbReference>
<feature type="domain" description="Amidohydrolase-related" evidence="2">
    <location>
        <begin position="16"/>
        <end position="262"/>
    </location>
</feature>
<comment type="similarity">
    <text evidence="1">Belongs to the metallo-dependent hydrolases superfamily.</text>
</comment>
<evidence type="ECO:0000313" key="3">
    <source>
        <dbReference type="EMBL" id="GAA4326614.1"/>
    </source>
</evidence>
<keyword evidence="4" id="KW-1185">Reference proteome</keyword>
<sequence>MLIIDTHAHAALNWFCPVQTLLGEMDANGVAHAILVQHRGAFDHAYLLDCAKRYPGRFKVVGLPDPDPAAAPRSVEAMKRQGMAGIRMFLGDGWRPEDPAWRVAGELGMVVSVIGKPEQFASPGFRKLLDNCPDTRFCLEHLARHGPPGTEFASPPHDGFRAALECGRWPNTTIKVPGLGEILPRPAQLPAGYPFAQSSPLFEMALEAFGPERMMFGSDFPPCAIREGYANALEGIRRCPAFRQGDALAWILGRSAARLWSFPMDEDAAPAAR</sequence>
<dbReference type="InterPro" id="IPR006680">
    <property type="entry name" value="Amidohydro-rel"/>
</dbReference>